<gene>
    <name evidence="1" type="ORF">Esi_0180_0056</name>
</gene>
<name>D7FNW0_ECTSI</name>
<evidence type="ECO:0000313" key="1">
    <source>
        <dbReference type="EMBL" id="CBJ30236.1"/>
    </source>
</evidence>
<dbReference type="EMBL" id="FN649751">
    <property type="protein sequence ID" value="CBJ30236.1"/>
    <property type="molecule type" value="Genomic_DNA"/>
</dbReference>
<organism evidence="1 2">
    <name type="scientific">Ectocarpus siliculosus</name>
    <name type="common">Brown alga</name>
    <name type="synonym">Conferva siliculosa</name>
    <dbReference type="NCBI Taxonomy" id="2880"/>
    <lineage>
        <taxon>Eukaryota</taxon>
        <taxon>Sar</taxon>
        <taxon>Stramenopiles</taxon>
        <taxon>Ochrophyta</taxon>
        <taxon>PX clade</taxon>
        <taxon>Phaeophyceae</taxon>
        <taxon>Ectocarpales</taxon>
        <taxon>Ectocarpaceae</taxon>
        <taxon>Ectocarpus</taxon>
    </lineage>
</organism>
<protein>
    <submittedName>
        <fullName evidence="1">Uncharacterized protein</fullName>
    </submittedName>
</protein>
<dbReference type="eggNOG" id="ENOG502RAHN">
    <property type="taxonomic scope" value="Eukaryota"/>
</dbReference>
<accession>D7FNW0</accession>
<proteinExistence type="predicted"/>
<keyword evidence="2" id="KW-1185">Reference proteome</keyword>
<dbReference type="InParanoid" id="D7FNW0"/>
<sequence>MLVKVGKDHYRFVRPNGIVVMYNLDSLVDYFISTGDFLEPETRLPFSDDQLRDIDGKAKAAGLSKPSVLAAKRDPGRYAEQKFQQDALVGLERMTSELVTGMLLVVEECDREEGEIRLVAEIFPPFADLFKQILAADKAFALQCMQHYRSWLEGPPNRPTEDEMGFLDIIISFLKQLEDPGGNSQLGF</sequence>
<dbReference type="EMBL" id="FN648292">
    <property type="protein sequence ID" value="CBJ30236.1"/>
    <property type="molecule type" value="Genomic_DNA"/>
</dbReference>
<dbReference type="AlphaFoldDB" id="D7FNW0"/>
<evidence type="ECO:0000313" key="2">
    <source>
        <dbReference type="Proteomes" id="UP000002630"/>
    </source>
</evidence>
<dbReference type="OrthoDB" id="69901at2759"/>
<dbReference type="Proteomes" id="UP000002630">
    <property type="component" value="Linkage Group LG26"/>
</dbReference>
<reference evidence="1 2" key="1">
    <citation type="journal article" date="2010" name="Nature">
        <title>The Ectocarpus genome and the independent evolution of multicellularity in brown algae.</title>
        <authorList>
            <person name="Cock J.M."/>
            <person name="Sterck L."/>
            <person name="Rouze P."/>
            <person name="Scornet D."/>
            <person name="Allen A.E."/>
            <person name="Amoutzias G."/>
            <person name="Anthouard V."/>
            <person name="Artiguenave F."/>
            <person name="Aury J.M."/>
            <person name="Badger J.H."/>
            <person name="Beszteri B."/>
            <person name="Billiau K."/>
            <person name="Bonnet E."/>
            <person name="Bothwell J.H."/>
            <person name="Bowler C."/>
            <person name="Boyen C."/>
            <person name="Brownlee C."/>
            <person name="Carrano C.J."/>
            <person name="Charrier B."/>
            <person name="Cho G.Y."/>
            <person name="Coelho S.M."/>
            <person name="Collen J."/>
            <person name="Corre E."/>
            <person name="Da Silva C."/>
            <person name="Delage L."/>
            <person name="Delaroque N."/>
            <person name="Dittami S.M."/>
            <person name="Doulbeau S."/>
            <person name="Elias M."/>
            <person name="Farnham G."/>
            <person name="Gachon C.M."/>
            <person name="Gschloessl B."/>
            <person name="Heesch S."/>
            <person name="Jabbari K."/>
            <person name="Jubin C."/>
            <person name="Kawai H."/>
            <person name="Kimura K."/>
            <person name="Kloareg B."/>
            <person name="Kupper F.C."/>
            <person name="Lang D."/>
            <person name="Le Bail A."/>
            <person name="Leblanc C."/>
            <person name="Lerouge P."/>
            <person name="Lohr M."/>
            <person name="Lopez P.J."/>
            <person name="Martens C."/>
            <person name="Maumus F."/>
            <person name="Michel G."/>
            <person name="Miranda-Saavedra D."/>
            <person name="Morales J."/>
            <person name="Moreau H."/>
            <person name="Motomura T."/>
            <person name="Nagasato C."/>
            <person name="Napoli C.A."/>
            <person name="Nelson D.R."/>
            <person name="Nyvall-Collen P."/>
            <person name="Peters A.F."/>
            <person name="Pommier C."/>
            <person name="Potin P."/>
            <person name="Poulain J."/>
            <person name="Quesneville H."/>
            <person name="Read B."/>
            <person name="Rensing S.A."/>
            <person name="Ritter A."/>
            <person name="Rousvoal S."/>
            <person name="Samanta M."/>
            <person name="Samson G."/>
            <person name="Schroeder D.C."/>
            <person name="Segurens B."/>
            <person name="Strittmatter M."/>
            <person name="Tonon T."/>
            <person name="Tregear J.W."/>
            <person name="Valentin K."/>
            <person name="von Dassow P."/>
            <person name="Yamagishi T."/>
            <person name="Van de Peer Y."/>
            <person name="Wincker P."/>
        </authorList>
    </citation>
    <scope>NUCLEOTIDE SEQUENCE [LARGE SCALE GENOMIC DNA]</scope>
    <source>
        <strain evidence="2">Ec32 / CCAP1310/4</strain>
    </source>
</reference>